<feature type="transmembrane region" description="Helical" evidence="1">
    <location>
        <begin position="6"/>
        <end position="24"/>
    </location>
</feature>
<gene>
    <name evidence="2" type="ORF">E2C01_039885</name>
</gene>
<proteinExistence type="predicted"/>
<keyword evidence="3" id="KW-1185">Reference proteome</keyword>
<comment type="caution">
    <text evidence="2">The sequence shown here is derived from an EMBL/GenBank/DDBJ whole genome shotgun (WGS) entry which is preliminary data.</text>
</comment>
<keyword evidence="1" id="KW-0812">Transmembrane</keyword>
<accession>A0A5B7FL74</accession>
<name>A0A5B7FL74_PORTR</name>
<reference evidence="2 3" key="1">
    <citation type="submission" date="2019-05" db="EMBL/GenBank/DDBJ databases">
        <title>Another draft genome of Portunus trituberculatus and its Hox gene families provides insights of decapod evolution.</title>
        <authorList>
            <person name="Jeong J.-H."/>
            <person name="Song I."/>
            <person name="Kim S."/>
            <person name="Choi T."/>
            <person name="Kim D."/>
            <person name="Ryu S."/>
            <person name="Kim W."/>
        </authorList>
    </citation>
    <scope>NUCLEOTIDE SEQUENCE [LARGE SCALE GENOMIC DNA]</scope>
    <source>
        <tissue evidence="2">Muscle</tissue>
    </source>
</reference>
<dbReference type="AlphaFoldDB" id="A0A5B7FL74"/>
<protein>
    <submittedName>
        <fullName evidence="2">Uncharacterized protein</fullName>
    </submittedName>
</protein>
<dbReference type="Proteomes" id="UP000324222">
    <property type="component" value="Unassembled WGS sequence"/>
</dbReference>
<evidence type="ECO:0000256" key="1">
    <source>
        <dbReference type="SAM" id="Phobius"/>
    </source>
</evidence>
<keyword evidence="1" id="KW-0472">Membrane</keyword>
<dbReference type="EMBL" id="VSRR010007081">
    <property type="protein sequence ID" value="MPC46175.1"/>
    <property type="molecule type" value="Genomic_DNA"/>
</dbReference>
<keyword evidence="1" id="KW-1133">Transmembrane helix</keyword>
<evidence type="ECO:0000313" key="3">
    <source>
        <dbReference type="Proteomes" id="UP000324222"/>
    </source>
</evidence>
<organism evidence="2 3">
    <name type="scientific">Portunus trituberculatus</name>
    <name type="common">Swimming crab</name>
    <name type="synonym">Neptunus trituberculatus</name>
    <dbReference type="NCBI Taxonomy" id="210409"/>
    <lineage>
        <taxon>Eukaryota</taxon>
        <taxon>Metazoa</taxon>
        <taxon>Ecdysozoa</taxon>
        <taxon>Arthropoda</taxon>
        <taxon>Crustacea</taxon>
        <taxon>Multicrustacea</taxon>
        <taxon>Malacostraca</taxon>
        <taxon>Eumalacostraca</taxon>
        <taxon>Eucarida</taxon>
        <taxon>Decapoda</taxon>
        <taxon>Pleocyemata</taxon>
        <taxon>Brachyura</taxon>
        <taxon>Eubrachyura</taxon>
        <taxon>Portunoidea</taxon>
        <taxon>Portunidae</taxon>
        <taxon>Portuninae</taxon>
        <taxon>Portunus</taxon>
    </lineage>
</organism>
<sequence>MGFSSHYGGPYVIIALFLLVNFYLCRFVGIGGNEDSCSVRLQEIGRFYPVFGDSVGGAVPVYGDSLSGAAQDMVGALVWLHEGPVDSIHTDEHV</sequence>
<evidence type="ECO:0000313" key="2">
    <source>
        <dbReference type="EMBL" id="MPC46175.1"/>
    </source>
</evidence>